<keyword evidence="3" id="KW-0325">Glycoprotein</keyword>
<accession>A0ABS8S7L7</accession>
<evidence type="ECO:0000313" key="5">
    <source>
        <dbReference type="EMBL" id="MCD7454781.1"/>
    </source>
</evidence>
<reference evidence="5 6" key="1">
    <citation type="journal article" date="2021" name="BMC Genomics">
        <title>Datura genome reveals duplications of psychoactive alkaloid biosynthetic genes and high mutation rate following tissue culture.</title>
        <authorList>
            <person name="Rajewski A."/>
            <person name="Carter-House D."/>
            <person name="Stajich J."/>
            <person name="Litt A."/>
        </authorList>
    </citation>
    <scope>NUCLEOTIDE SEQUENCE [LARGE SCALE GENOMIC DNA]</scope>
    <source>
        <strain evidence="5">AR-01</strain>
    </source>
</reference>
<name>A0ABS8S7L7_DATST</name>
<evidence type="ECO:0000256" key="1">
    <source>
        <dbReference type="ARBA" id="ARBA00022741"/>
    </source>
</evidence>
<evidence type="ECO:0000313" key="6">
    <source>
        <dbReference type="Proteomes" id="UP000823775"/>
    </source>
</evidence>
<protein>
    <recommendedName>
        <fullName evidence="4">Wall-associated receptor kinase C-terminal domain-containing protein</fullName>
    </recommendedName>
</protein>
<keyword evidence="1" id="KW-0547">Nucleotide-binding</keyword>
<keyword evidence="2" id="KW-0067">ATP-binding</keyword>
<sequence length="238" mass="26616">MAVRAIAYTKLPDMMIESVDVPAGNLPANCSLISLPIRSISDDGGLFNMLSAVFLVEWKLSEDCFKCHYQGGQCKTDKTNKFHCTLPNYPPAPGHQENNLHVQVGGFDTAITSFVSFLLSLLLILLQAKGISNSTCPKSFSCGNITNLSFPLSLSSRPDCGIMFLSGCDAKPNPRIQLLPGGDWYYTKPNNSTVWLWDPKLHAMLRQRNCQAFKQKFLPSRLSFYFFHYAYASRLLQM</sequence>
<dbReference type="EMBL" id="JACEIK010000317">
    <property type="protein sequence ID" value="MCD7454781.1"/>
    <property type="molecule type" value="Genomic_DNA"/>
</dbReference>
<organism evidence="5 6">
    <name type="scientific">Datura stramonium</name>
    <name type="common">Jimsonweed</name>
    <name type="synonym">Common thornapple</name>
    <dbReference type="NCBI Taxonomy" id="4076"/>
    <lineage>
        <taxon>Eukaryota</taxon>
        <taxon>Viridiplantae</taxon>
        <taxon>Streptophyta</taxon>
        <taxon>Embryophyta</taxon>
        <taxon>Tracheophyta</taxon>
        <taxon>Spermatophyta</taxon>
        <taxon>Magnoliopsida</taxon>
        <taxon>eudicotyledons</taxon>
        <taxon>Gunneridae</taxon>
        <taxon>Pentapetalae</taxon>
        <taxon>asterids</taxon>
        <taxon>lamiids</taxon>
        <taxon>Solanales</taxon>
        <taxon>Solanaceae</taxon>
        <taxon>Solanoideae</taxon>
        <taxon>Datureae</taxon>
        <taxon>Datura</taxon>
    </lineage>
</organism>
<evidence type="ECO:0000256" key="3">
    <source>
        <dbReference type="ARBA" id="ARBA00023180"/>
    </source>
</evidence>
<gene>
    <name evidence="5" type="ORF">HAX54_026075</name>
</gene>
<evidence type="ECO:0000256" key="2">
    <source>
        <dbReference type="ARBA" id="ARBA00022840"/>
    </source>
</evidence>
<dbReference type="Pfam" id="PF14380">
    <property type="entry name" value="WAK_assoc"/>
    <property type="match status" value="1"/>
</dbReference>
<evidence type="ECO:0000259" key="4">
    <source>
        <dbReference type="Pfam" id="PF14380"/>
    </source>
</evidence>
<keyword evidence="6" id="KW-1185">Reference proteome</keyword>
<feature type="domain" description="Wall-associated receptor kinase C-terminal" evidence="4">
    <location>
        <begin position="41"/>
        <end position="85"/>
    </location>
</feature>
<comment type="caution">
    <text evidence="5">The sequence shown here is derived from an EMBL/GenBank/DDBJ whole genome shotgun (WGS) entry which is preliminary data.</text>
</comment>
<dbReference type="InterPro" id="IPR032872">
    <property type="entry name" value="WAK_assoc_C"/>
</dbReference>
<dbReference type="Proteomes" id="UP000823775">
    <property type="component" value="Unassembled WGS sequence"/>
</dbReference>
<proteinExistence type="predicted"/>
<dbReference type="PANTHER" id="PTHR46008">
    <property type="entry name" value="LEAF RUST 10 DISEASE-RESISTANCE LOCUS RECEPTOR-LIKE PROTEIN KINASE-LIKE 1.4"/>
    <property type="match status" value="1"/>
</dbReference>
<dbReference type="PANTHER" id="PTHR46008:SF12">
    <property type="entry name" value="LEAF RUST 10 DISEASE-RESISTANCE LOCUS RECEPTOR-LIKE PROTEIN KINASE-LIKE 1.1"/>
    <property type="match status" value="1"/>
</dbReference>